<dbReference type="Gene3D" id="3.50.50.60">
    <property type="entry name" value="FAD/NAD(P)-binding domain"/>
    <property type="match status" value="1"/>
</dbReference>
<dbReference type="Proteomes" id="UP000601597">
    <property type="component" value="Unassembled WGS sequence"/>
</dbReference>
<protein>
    <submittedName>
        <fullName evidence="2">FAD-dependent oxidoreductase</fullName>
    </submittedName>
</protein>
<gene>
    <name evidence="2" type="ORF">GCM10007071_31430</name>
</gene>
<dbReference type="SUPFAM" id="SSF51905">
    <property type="entry name" value="FAD/NAD(P)-binding domain"/>
    <property type="match status" value="1"/>
</dbReference>
<dbReference type="EMBL" id="BMXV01000008">
    <property type="protein sequence ID" value="GGY81798.1"/>
    <property type="molecule type" value="Genomic_DNA"/>
</dbReference>
<keyword evidence="3" id="KW-1185">Reference proteome</keyword>
<feature type="domain" description="Amine oxidase" evidence="1">
    <location>
        <begin position="98"/>
        <end position="332"/>
    </location>
</feature>
<dbReference type="Pfam" id="PF01593">
    <property type="entry name" value="Amino_oxidase"/>
    <property type="match status" value="1"/>
</dbReference>
<evidence type="ECO:0000313" key="2">
    <source>
        <dbReference type="EMBL" id="GGY81798.1"/>
    </source>
</evidence>
<proteinExistence type="predicted"/>
<name>A0ABQ3B7A4_9GAMM</name>
<comment type="caution">
    <text evidence="2">The sequence shown here is derived from an EMBL/GenBank/DDBJ whole genome shotgun (WGS) entry which is preliminary data.</text>
</comment>
<evidence type="ECO:0000259" key="1">
    <source>
        <dbReference type="Pfam" id="PF01593"/>
    </source>
</evidence>
<dbReference type="InterPro" id="IPR002937">
    <property type="entry name" value="Amino_oxidase"/>
</dbReference>
<accession>A0ABQ3B7A4</accession>
<dbReference type="PRINTS" id="PR00419">
    <property type="entry name" value="ADXRDTASE"/>
</dbReference>
<sequence>MIDCQNVQTPLRRVAIVGSGLAGLVAARELLALGLEATLFEKSRGPGGRMAAKRLPDPASGSADIGAQYFTIRNPAFRQFLEQYAGEASWGEWQGRFRYQNDQGIWQDMRPAQRYVGVPRMSAITRAISQGLDLRAGVRVASLQRDERELWQLTDTDGGVHGDYDAVVLTPPPAQTVDLLTDSGLSDVADDLNIRISRMQACWTVVVHFPRGAGADVEGLMPRSALLSWAANNSSKPGRTDEGEWWVLHGDPDWSDANTELDPRQVRDQLLEEFLRCTGATGQPDDFLVHRWLYAKPRARTAPGHLWFGDRNIALAGDWLDGGRVEGAFNSANGLIRRLESDGLISAELTAR</sequence>
<reference evidence="3" key="1">
    <citation type="journal article" date="2019" name="Int. J. Syst. Evol. Microbiol.">
        <title>The Global Catalogue of Microorganisms (GCM) 10K type strain sequencing project: providing services to taxonomists for standard genome sequencing and annotation.</title>
        <authorList>
            <consortium name="The Broad Institute Genomics Platform"/>
            <consortium name="The Broad Institute Genome Sequencing Center for Infectious Disease"/>
            <person name="Wu L."/>
            <person name="Ma J."/>
        </authorList>
    </citation>
    <scope>NUCLEOTIDE SEQUENCE [LARGE SCALE GENOMIC DNA]</scope>
    <source>
        <strain evidence="3">KCTC 22280</strain>
    </source>
</reference>
<dbReference type="PANTHER" id="PTHR16128:SF5">
    <property type="entry name" value="FAD_NAD(P)-BINDING OXIDOREDUCTASE FAMILY PROTEIN"/>
    <property type="match status" value="1"/>
</dbReference>
<dbReference type="InterPro" id="IPR036188">
    <property type="entry name" value="FAD/NAD-bd_sf"/>
</dbReference>
<evidence type="ECO:0000313" key="3">
    <source>
        <dbReference type="Proteomes" id="UP000601597"/>
    </source>
</evidence>
<dbReference type="RefSeq" id="WP_189577754.1">
    <property type="nucleotide sequence ID" value="NZ_BMXV01000008.1"/>
</dbReference>
<dbReference type="Pfam" id="PF13450">
    <property type="entry name" value="NAD_binding_8"/>
    <property type="match status" value="1"/>
</dbReference>
<dbReference type="Gene3D" id="3.90.660.10">
    <property type="match status" value="1"/>
</dbReference>
<organism evidence="2 3">
    <name type="scientific">Marinobacter zhanjiangensis</name>
    <dbReference type="NCBI Taxonomy" id="578215"/>
    <lineage>
        <taxon>Bacteria</taxon>
        <taxon>Pseudomonadati</taxon>
        <taxon>Pseudomonadota</taxon>
        <taxon>Gammaproteobacteria</taxon>
        <taxon>Pseudomonadales</taxon>
        <taxon>Marinobacteraceae</taxon>
        <taxon>Marinobacter</taxon>
    </lineage>
</organism>
<dbReference type="PANTHER" id="PTHR16128">
    <property type="entry name" value="FAD/NAD(P)-BINDING OXIDOREDUCTASE FAMILY PROTEIN"/>
    <property type="match status" value="1"/>
</dbReference>